<dbReference type="GO" id="GO:0032436">
    <property type="term" value="P:positive regulation of proteasomal ubiquitin-dependent protein catabolic process"/>
    <property type="evidence" value="ECO:0007669"/>
    <property type="project" value="TreeGrafter"/>
</dbReference>
<dbReference type="EMBL" id="HBUE01312235">
    <property type="protein sequence ID" value="CAG6583756.1"/>
    <property type="molecule type" value="Transcribed_RNA"/>
</dbReference>
<dbReference type="GO" id="GO:0061630">
    <property type="term" value="F:ubiquitin protein ligase activity"/>
    <property type="evidence" value="ECO:0007669"/>
    <property type="project" value="InterPro"/>
</dbReference>
<dbReference type="GO" id="GO:0031624">
    <property type="term" value="F:ubiquitin conjugating enzyme binding"/>
    <property type="evidence" value="ECO:0007669"/>
    <property type="project" value="TreeGrafter"/>
</dbReference>
<organism evidence="1">
    <name type="scientific">Culex pipiens</name>
    <name type="common">House mosquito</name>
    <dbReference type="NCBI Taxonomy" id="7175"/>
    <lineage>
        <taxon>Eukaryota</taxon>
        <taxon>Metazoa</taxon>
        <taxon>Ecdysozoa</taxon>
        <taxon>Arthropoda</taxon>
        <taxon>Hexapoda</taxon>
        <taxon>Insecta</taxon>
        <taxon>Pterygota</taxon>
        <taxon>Neoptera</taxon>
        <taxon>Endopterygota</taxon>
        <taxon>Diptera</taxon>
        <taxon>Nematocera</taxon>
        <taxon>Culicoidea</taxon>
        <taxon>Culicidae</taxon>
        <taxon>Culicinae</taxon>
        <taxon>Culicini</taxon>
        <taxon>Culex</taxon>
        <taxon>Culex</taxon>
    </lineage>
</organism>
<evidence type="ECO:0000313" key="1">
    <source>
        <dbReference type="EMBL" id="CAG6531885.1"/>
    </source>
</evidence>
<dbReference type="GO" id="GO:0000209">
    <property type="term" value="P:protein polyubiquitination"/>
    <property type="evidence" value="ECO:0007669"/>
    <property type="project" value="InterPro"/>
</dbReference>
<proteinExistence type="predicted"/>
<dbReference type="EMBL" id="HBUE01086036">
    <property type="protein sequence ID" value="CAG6479688.1"/>
    <property type="molecule type" value="Transcribed_RNA"/>
</dbReference>
<name>A0A8D8HBG0_CULPI</name>
<dbReference type="AlphaFoldDB" id="A0A8D8HBG0"/>
<sequence length="117" mass="12814">MLIKCRKCSNPLAAIDDAHVLAVHSRREFAADSLPACPTERDGAEVFLHEDHLPGWMNAEIEQTQWTRGKLKCTKCGQKVGSFDFVSGVRCKCPVGGSVLPAVHLVRSKVDLRKSVG</sequence>
<dbReference type="GO" id="GO:0042415">
    <property type="term" value="P:norepinephrine metabolic process"/>
    <property type="evidence" value="ECO:0007669"/>
    <property type="project" value="TreeGrafter"/>
</dbReference>
<protein>
    <submittedName>
        <fullName evidence="1">E3 ubiquitin-protein ligase RNF180</fullName>
    </submittedName>
</protein>
<dbReference type="PANTHER" id="PTHR46717:SF1">
    <property type="entry name" value="E3 UBIQUITIN-PROTEIN LIGASE RNF180"/>
    <property type="match status" value="1"/>
</dbReference>
<dbReference type="EMBL" id="HBUE01086037">
    <property type="protein sequence ID" value="CAG6479689.1"/>
    <property type="molecule type" value="Transcribed_RNA"/>
</dbReference>
<dbReference type="EMBL" id="HBUE01205916">
    <property type="protein sequence ID" value="CAG6531885.1"/>
    <property type="molecule type" value="Transcribed_RNA"/>
</dbReference>
<dbReference type="GO" id="GO:0005789">
    <property type="term" value="C:endoplasmic reticulum membrane"/>
    <property type="evidence" value="ECO:0007669"/>
    <property type="project" value="TreeGrafter"/>
</dbReference>
<dbReference type="PANTHER" id="PTHR46717">
    <property type="entry name" value="E3 UBIQUITIN-PROTEIN LIGASE RNF180"/>
    <property type="match status" value="1"/>
</dbReference>
<dbReference type="EMBL" id="HBUE01205915">
    <property type="protein sequence ID" value="CAG6531884.1"/>
    <property type="molecule type" value="Transcribed_RNA"/>
</dbReference>
<dbReference type="InterPro" id="IPR033263">
    <property type="entry name" value="RNF180"/>
</dbReference>
<accession>A0A8D8HBG0</accession>
<reference evidence="1" key="1">
    <citation type="submission" date="2021-05" db="EMBL/GenBank/DDBJ databases">
        <authorList>
            <person name="Alioto T."/>
            <person name="Alioto T."/>
            <person name="Gomez Garrido J."/>
        </authorList>
    </citation>
    <scope>NUCLEOTIDE SEQUENCE</scope>
</reference>
<dbReference type="EMBL" id="HBUE01312236">
    <property type="protein sequence ID" value="CAG6583757.1"/>
    <property type="molecule type" value="Transcribed_RNA"/>
</dbReference>
<dbReference type="GO" id="GO:0042428">
    <property type="term" value="P:serotonin metabolic process"/>
    <property type="evidence" value="ECO:0007669"/>
    <property type="project" value="TreeGrafter"/>
</dbReference>